<evidence type="ECO:0000259" key="1">
    <source>
        <dbReference type="Pfam" id="PF01168"/>
    </source>
</evidence>
<organism evidence="2 3">
    <name type="scientific">Rubrobacter xylanophilus</name>
    <dbReference type="NCBI Taxonomy" id="49319"/>
    <lineage>
        <taxon>Bacteria</taxon>
        <taxon>Bacillati</taxon>
        <taxon>Actinomycetota</taxon>
        <taxon>Rubrobacteria</taxon>
        <taxon>Rubrobacterales</taxon>
        <taxon>Rubrobacteraceae</taxon>
        <taxon>Rubrobacter</taxon>
    </lineage>
</organism>
<dbReference type="PANTHER" id="PTHR28004:SF2">
    <property type="entry name" value="D-SERINE DEHYDRATASE"/>
    <property type="match status" value="1"/>
</dbReference>
<dbReference type="InterPro" id="IPR051466">
    <property type="entry name" value="D-amino_acid_metab_enzyme"/>
</dbReference>
<dbReference type="Pfam" id="PF01168">
    <property type="entry name" value="Ala_racemase_N"/>
    <property type="match status" value="1"/>
</dbReference>
<dbReference type="EMBL" id="AP019791">
    <property type="protein sequence ID" value="BBL80782.1"/>
    <property type="molecule type" value="Genomic_DNA"/>
</dbReference>
<proteinExistence type="predicted"/>
<dbReference type="GO" id="GO:0008721">
    <property type="term" value="F:D-serine ammonia-lyase activity"/>
    <property type="evidence" value="ECO:0007669"/>
    <property type="project" value="TreeGrafter"/>
</dbReference>
<gene>
    <name evidence="2" type="ORF">RxyAA322_26360</name>
</gene>
<reference evidence="2" key="1">
    <citation type="journal article" date="2019" name="Microbiol. Resour. Announc.">
        <title>Complete Genome Sequence of Rubrobacter xylanophilus Strain AA3-22, Isolated from Arima Onsen in Japan.</title>
        <authorList>
            <person name="Tomariguchi N."/>
            <person name="Miyazaki K."/>
        </authorList>
    </citation>
    <scope>NUCLEOTIDE SEQUENCE [LARGE SCALE GENOMIC DNA]</scope>
    <source>
        <strain evidence="2">AA3-22</strain>
    </source>
</reference>
<evidence type="ECO:0000313" key="2">
    <source>
        <dbReference type="EMBL" id="BBL80782.1"/>
    </source>
</evidence>
<dbReference type="GO" id="GO:0036088">
    <property type="term" value="P:D-serine catabolic process"/>
    <property type="evidence" value="ECO:0007669"/>
    <property type="project" value="TreeGrafter"/>
</dbReference>
<dbReference type="InterPro" id="IPR001608">
    <property type="entry name" value="Ala_racemase_N"/>
</dbReference>
<dbReference type="Gene3D" id="3.20.20.10">
    <property type="entry name" value="Alanine racemase"/>
    <property type="match status" value="1"/>
</dbReference>
<dbReference type="PANTHER" id="PTHR28004">
    <property type="entry name" value="ZGC:162816-RELATED"/>
    <property type="match status" value="1"/>
</dbReference>
<keyword evidence="3" id="KW-1185">Reference proteome</keyword>
<dbReference type="InterPro" id="IPR029066">
    <property type="entry name" value="PLP-binding_barrel"/>
</dbReference>
<dbReference type="SUPFAM" id="SSF51419">
    <property type="entry name" value="PLP-binding barrel"/>
    <property type="match status" value="1"/>
</dbReference>
<evidence type="ECO:0000313" key="3">
    <source>
        <dbReference type="Proteomes" id="UP000318065"/>
    </source>
</evidence>
<name>A0A510HLF3_9ACTN</name>
<dbReference type="Proteomes" id="UP000318065">
    <property type="component" value="Chromosome"/>
</dbReference>
<protein>
    <submittedName>
        <fullName evidence="2">Amino acid aldolase</fullName>
    </submittedName>
</protein>
<dbReference type="AlphaFoldDB" id="A0A510HLF3"/>
<accession>A0A510HLF3</accession>
<feature type="domain" description="Alanine racemase N-terminal" evidence="1">
    <location>
        <begin position="41"/>
        <end position="284"/>
    </location>
</feature>
<sequence>MKHIHAPDLSGVGKSGRPSQPDYAAYRDAIAGRPLPLALLDRDALDANIAEVRRRAGMLPVRVASKSVRSVPVLRRILSTNGFRGLMCMTVAEAVYLASQGFEDLLVAYPTVDPAALRLAARASQRHQLTIMVDCEDHVAAAEAAARAEGQRLKVCLDLDIATAIGPLRVGALRSPLRGPEAVVVLARRIRASPHLELEGVMGYEAQIAGVSDATPYHRVRNLAVRALKRLSVPAVARQRAAAVAALRAEGIELRFVNGGGTGSLTTTNRDPSVTEVTVGSAFYAPVLFDHQRAARFTPAAMFAIEVTRRPRPDVYTCLGGGYVASGPADPDKLPQPYLPAGAELLPLEGAGEVQTPIRYRGELRLGDPVFLRHAKAGELCERFTHLVVVSEGRVVDEVTTYRGDGRCFL</sequence>